<reference evidence="1 2" key="1">
    <citation type="submission" date="2014-09" db="EMBL/GenBank/DDBJ databases">
        <title>Genome sequencing of Methyloceanibacter caenitepidi Gela4.</title>
        <authorList>
            <person name="Takeuchi M."/>
            <person name="Susumu S."/>
            <person name="Kamagata Y."/>
            <person name="Oshima K."/>
            <person name="Hattori M."/>
            <person name="Iwasaki W."/>
        </authorList>
    </citation>
    <scope>NUCLEOTIDE SEQUENCE [LARGE SCALE GENOMIC DNA]</scope>
    <source>
        <strain evidence="1 2">Gela4</strain>
    </source>
</reference>
<evidence type="ECO:0000313" key="1">
    <source>
        <dbReference type="EMBL" id="BAQ17670.1"/>
    </source>
</evidence>
<name>A0A0A8K434_9HYPH</name>
<dbReference type="Proteomes" id="UP000031643">
    <property type="component" value="Chromosome"/>
</dbReference>
<dbReference type="Pfam" id="PF08904">
    <property type="entry name" value="EipB_like"/>
    <property type="match status" value="1"/>
</dbReference>
<dbReference type="STRING" id="1384459.GL4_2228"/>
<dbReference type="EMBL" id="AP014648">
    <property type="protein sequence ID" value="BAQ17670.1"/>
    <property type="molecule type" value="Genomic_DNA"/>
</dbReference>
<proteinExistence type="predicted"/>
<evidence type="ECO:0000313" key="2">
    <source>
        <dbReference type="Proteomes" id="UP000031643"/>
    </source>
</evidence>
<sequence length="241" mass="26495">MSLGEARSGSGVTAYDGRMVFEFTGSACRGYSLNTRLVSQITDTQGETILADVWSSTGEAGDGKSFRFHSSQRLNHRLDEATIGRASRGRSDGAITVRLTQPESEEFSLAGPVLFPTQHSIALIERAASGQNVFQAKVYDGTEKGQRVFDTTAFIGRMVKPGEDTGRLEKVAEDQKLGDMPSWPISIGYFDLADGDLTPSYQIDFRLYENGVSRDLLIDYGEYTVEGKLSSLEYLKETKCK</sequence>
<dbReference type="HOGENOM" id="CLU_064490_0_0_5"/>
<keyword evidence="2" id="KW-1185">Reference proteome</keyword>
<dbReference type="InterPro" id="IPR015000">
    <property type="entry name" value="EipB-like"/>
</dbReference>
<dbReference type="AlphaFoldDB" id="A0A0A8K434"/>
<dbReference type="KEGG" id="mcg:GL4_2228"/>
<gene>
    <name evidence="1" type="ORF">GL4_2228</name>
</gene>
<protein>
    <submittedName>
        <fullName evidence="1">ATP/GTP-binding site motif A</fullName>
    </submittedName>
</protein>
<accession>A0A0A8K434</accession>
<organism evidence="1 2">
    <name type="scientific">Methyloceanibacter caenitepidi</name>
    <dbReference type="NCBI Taxonomy" id="1384459"/>
    <lineage>
        <taxon>Bacteria</taxon>
        <taxon>Pseudomonadati</taxon>
        <taxon>Pseudomonadota</taxon>
        <taxon>Alphaproteobacteria</taxon>
        <taxon>Hyphomicrobiales</taxon>
        <taxon>Hyphomicrobiaceae</taxon>
        <taxon>Methyloceanibacter</taxon>
    </lineage>
</organism>